<sequence>MKLSAIATALTLVASATAANAATSIEFWHSIGGDVVDTICADFNAQSDNQVECIFQGDYEVAMQKAVASVRSKNHPALMQFYEVGTMDVMMSNIFKPLQASYSDVNWNAYISGAKGYYQSADNQLMSQPWNSSTIVLYSNKEVLAKAGINKAPETYEELVTAMKTLQESGHECPYTTDGHPWRVMEQVAARHGVEIASNSNGYDGLDAEYKVNEGLIVDHMNNLHHWNKQGLVKLDPQTRAGKYTSAFASGECAMMEASLSAYNASSTSLGDSLQISMAPVYQGIDRLNTFVGGGSLWMLDGHSTAEEAVAKEFLNYLRHPEVQKSLTAMTGYLPVTQEAYQHILDTTDSDDATFASVHAGYASLNQPSNSASRGIRLGFYTQFRSIFREETQKAFAGDISMQQALDNAKRRGDQLLRRFERTYKNIS</sequence>
<accession>A0ABT1N834</accession>
<comment type="subunit">
    <text evidence="3">The complex is composed of two ATP-binding proteins (UgpC), two transmembrane proteins (UgpA and UgpE) and a solute-binding protein (UgpB).</text>
</comment>
<comment type="caution">
    <text evidence="8">The sequence shown here is derived from an EMBL/GenBank/DDBJ whole genome shotgun (WGS) entry which is preliminary data.</text>
</comment>
<dbReference type="InterPro" id="IPR006059">
    <property type="entry name" value="SBP"/>
</dbReference>
<proteinExistence type="inferred from homology"/>
<gene>
    <name evidence="8" type="ORF">NHN17_22845</name>
</gene>
<protein>
    <recommendedName>
        <fullName evidence="4">sn-glycerol-3-phosphate-binding periplasmic protein UgpB</fullName>
    </recommendedName>
</protein>
<feature type="chain" id="PRO_5046585068" description="sn-glycerol-3-phosphate-binding periplasmic protein UgpB" evidence="7">
    <location>
        <begin position="22"/>
        <end position="428"/>
    </location>
</feature>
<evidence type="ECO:0000256" key="1">
    <source>
        <dbReference type="ARBA" id="ARBA00004418"/>
    </source>
</evidence>
<comment type="similarity">
    <text evidence="2">Belongs to the bacterial solute-binding protein 1 family.</text>
</comment>
<evidence type="ECO:0000256" key="2">
    <source>
        <dbReference type="ARBA" id="ARBA00008520"/>
    </source>
</evidence>
<dbReference type="PANTHER" id="PTHR43649">
    <property type="entry name" value="ARABINOSE-BINDING PROTEIN-RELATED"/>
    <property type="match status" value="1"/>
</dbReference>
<evidence type="ECO:0000256" key="6">
    <source>
        <dbReference type="ARBA" id="ARBA00022729"/>
    </source>
</evidence>
<evidence type="ECO:0000256" key="5">
    <source>
        <dbReference type="ARBA" id="ARBA00022448"/>
    </source>
</evidence>
<name>A0ABT1N834_9GAMM</name>
<organism evidence="8 9">
    <name type="scientific">Photobacterium pectinilyticum</name>
    <dbReference type="NCBI Taxonomy" id="2906793"/>
    <lineage>
        <taxon>Bacteria</taxon>
        <taxon>Pseudomonadati</taxon>
        <taxon>Pseudomonadota</taxon>
        <taxon>Gammaproteobacteria</taxon>
        <taxon>Vibrionales</taxon>
        <taxon>Vibrionaceae</taxon>
        <taxon>Photobacterium</taxon>
    </lineage>
</organism>
<dbReference type="Gene3D" id="3.40.190.10">
    <property type="entry name" value="Periplasmic binding protein-like II"/>
    <property type="match status" value="2"/>
</dbReference>
<evidence type="ECO:0000313" key="9">
    <source>
        <dbReference type="Proteomes" id="UP001524460"/>
    </source>
</evidence>
<evidence type="ECO:0000256" key="7">
    <source>
        <dbReference type="SAM" id="SignalP"/>
    </source>
</evidence>
<reference evidence="8 9" key="1">
    <citation type="submission" date="2022-07" db="EMBL/GenBank/DDBJ databases">
        <title>Photobacterium pectinilyticum sp. nov., a marine bacterium isolated from surface seawater of Qingdao offshore.</title>
        <authorList>
            <person name="Wang X."/>
        </authorList>
    </citation>
    <scope>NUCLEOTIDE SEQUENCE [LARGE SCALE GENOMIC DNA]</scope>
    <source>
        <strain evidence="8 9">ZSDE20</strain>
    </source>
</reference>
<dbReference type="SUPFAM" id="SSF53850">
    <property type="entry name" value="Periplasmic binding protein-like II"/>
    <property type="match status" value="1"/>
</dbReference>
<comment type="subcellular location">
    <subcellularLocation>
        <location evidence="1">Periplasm</location>
    </subcellularLocation>
</comment>
<dbReference type="RefSeq" id="WP_255044982.1">
    <property type="nucleotide sequence ID" value="NZ_JANEYT010000095.1"/>
</dbReference>
<dbReference type="Proteomes" id="UP001524460">
    <property type="component" value="Unassembled WGS sequence"/>
</dbReference>
<dbReference type="EMBL" id="JANEYT010000095">
    <property type="protein sequence ID" value="MCQ1060886.1"/>
    <property type="molecule type" value="Genomic_DNA"/>
</dbReference>
<evidence type="ECO:0000313" key="8">
    <source>
        <dbReference type="EMBL" id="MCQ1060886.1"/>
    </source>
</evidence>
<evidence type="ECO:0000256" key="4">
    <source>
        <dbReference type="ARBA" id="ARBA00017470"/>
    </source>
</evidence>
<dbReference type="Pfam" id="PF13416">
    <property type="entry name" value="SBP_bac_8"/>
    <property type="match status" value="1"/>
</dbReference>
<dbReference type="PANTHER" id="PTHR43649:SF31">
    <property type="entry name" value="SN-GLYCEROL-3-PHOSPHATE-BINDING PERIPLASMIC PROTEIN UGPB"/>
    <property type="match status" value="1"/>
</dbReference>
<keyword evidence="5" id="KW-0813">Transport</keyword>
<feature type="signal peptide" evidence="7">
    <location>
        <begin position="1"/>
        <end position="21"/>
    </location>
</feature>
<keyword evidence="6 7" id="KW-0732">Signal</keyword>
<evidence type="ECO:0000256" key="3">
    <source>
        <dbReference type="ARBA" id="ARBA00011557"/>
    </source>
</evidence>
<dbReference type="InterPro" id="IPR050490">
    <property type="entry name" value="Bact_solute-bd_prot1"/>
</dbReference>
<keyword evidence="9" id="KW-1185">Reference proteome</keyword>